<evidence type="ECO:0008006" key="4">
    <source>
        <dbReference type="Google" id="ProtNLM"/>
    </source>
</evidence>
<evidence type="ECO:0000256" key="1">
    <source>
        <dbReference type="SAM" id="Phobius"/>
    </source>
</evidence>
<feature type="transmembrane region" description="Helical" evidence="1">
    <location>
        <begin position="201"/>
        <end position="228"/>
    </location>
</feature>
<dbReference type="Proteomes" id="UP001236415">
    <property type="component" value="Chromosome"/>
</dbReference>
<dbReference type="RefSeq" id="WP_285747390.1">
    <property type="nucleotide sequence ID" value="NZ_CP127162.1"/>
</dbReference>
<dbReference type="EMBL" id="CP127162">
    <property type="protein sequence ID" value="WIV20451.1"/>
    <property type="molecule type" value="Genomic_DNA"/>
</dbReference>
<reference evidence="2 3" key="1">
    <citation type="submission" date="2023-06" db="EMBL/GenBank/DDBJ databases">
        <title>Paenibacillus polygonum sp. nov., an endophytic bacterium, isolated from Polygonum lapathifolium L. in Nanji Wetland National Nature Reserve, South of Poyang Lake, Jiangxi Province, China.</title>
        <authorList>
            <person name="Yu Z."/>
        </authorList>
    </citation>
    <scope>NUCLEOTIDE SEQUENCE [LARGE SCALE GENOMIC DNA]</scope>
    <source>
        <strain evidence="2 3">C31</strain>
    </source>
</reference>
<feature type="transmembrane region" description="Helical" evidence="1">
    <location>
        <begin position="149"/>
        <end position="169"/>
    </location>
</feature>
<feature type="transmembrane region" description="Helical" evidence="1">
    <location>
        <begin position="12"/>
        <end position="35"/>
    </location>
</feature>
<accession>A0ABY8X4K1</accession>
<evidence type="ECO:0000313" key="3">
    <source>
        <dbReference type="Proteomes" id="UP001236415"/>
    </source>
</evidence>
<feature type="transmembrane region" description="Helical" evidence="1">
    <location>
        <begin position="94"/>
        <end position="114"/>
    </location>
</feature>
<keyword evidence="1" id="KW-0812">Transmembrane</keyword>
<name>A0ABY8X4K1_9BACL</name>
<feature type="transmembrane region" description="Helical" evidence="1">
    <location>
        <begin position="275"/>
        <end position="294"/>
    </location>
</feature>
<feature type="transmembrane region" description="Helical" evidence="1">
    <location>
        <begin position="126"/>
        <end position="143"/>
    </location>
</feature>
<organism evidence="2 3">
    <name type="scientific">Paenibacillus polygoni</name>
    <dbReference type="NCBI Taxonomy" id="3050112"/>
    <lineage>
        <taxon>Bacteria</taxon>
        <taxon>Bacillati</taxon>
        <taxon>Bacillota</taxon>
        <taxon>Bacilli</taxon>
        <taxon>Bacillales</taxon>
        <taxon>Paenibacillaceae</taxon>
        <taxon>Paenibacillus</taxon>
    </lineage>
</organism>
<protein>
    <recommendedName>
        <fullName evidence="4">DUF4129 domain-containing protein</fullName>
    </recommendedName>
</protein>
<keyword evidence="1" id="KW-0472">Membrane</keyword>
<gene>
    <name evidence="2" type="ORF">QPK24_07105</name>
</gene>
<evidence type="ECO:0000313" key="2">
    <source>
        <dbReference type="EMBL" id="WIV20451.1"/>
    </source>
</evidence>
<keyword evidence="3" id="KW-1185">Reference proteome</keyword>
<feature type="transmembrane region" description="Helical" evidence="1">
    <location>
        <begin position="68"/>
        <end position="88"/>
    </location>
</feature>
<sequence>MDKQQTFTFPVQAIVQGAAELIYGYALIVILSVYVLGVSPMYVLCIGFVTISVGVLSGRVLSMKSSAFAVATAVLGGMVITTAAFMAGSTENRLPFIIAGVVLGGTIGCRGFYLQKHIKHTIFISEKYRVVGLVSLVVLSFFVGRYSSLTPYSAGVYVSGLASFILLLWDRHTQEMRKVTLDFKGQRPLVRSFTKINQLRTLLFLMIVLLVGGFQRLSEVAASVWSWFTAWVRNLFSGETQQQNIPNSTGVTESPPPFLPNEERIPKEPSPIWEFLLRAIVFLAAVALLCFIFYKAWKLFVKFTEYLEHRKKNSVPVIPPKTAYIDIIETIEEKPKNKKSWLRFFQRESVPSDPKERIRYYYREYVLRVKGQGLEIPAHLTPFEVKQELDKIKTTAKIERTNKRHKDELGAVSDELFPLYNEVRYGKKNVSEEVIQQIDRQWKSNE</sequence>
<feature type="transmembrane region" description="Helical" evidence="1">
    <location>
        <begin position="41"/>
        <end position="61"/>
    </location>
</feature>
<keyword evidence="1" id="KW-1133">Transmembrane helix</keyword>
<proteinExistence type="predicted"/>